<dbReference type="InterPro" id="IPR013486">
    <property type="entry name" value="SpoIID/LytB"/>
</dbReference>
<dbReference type="Proteomes" id="UP001389717">
    <property type="component" value="Unassembled WGS sequence"/>
</dbReference>
<organism evidence="2 3">
    <name type="scientific">Rossellomorea oryzaecorticis</name>
    <dbReference type="NCBI Taxonomy" id="1396505"/>
    <lineage>
        <taxon>Bacteria</taxon>
        <taxon>Bacillati</taxon>
        <taxon>Bacillota</taxon>
        <taxon>Bacilli</taxon>
        <taxon>Bacillales</taxon>
        <taxon>Bacillaceae</taxon>
        <taxon>Rossellomorea</taxon>
    </lineage>
</organism>
<reference evidence="2 3" key="1">
    <citation type="submission" date="2024-04" db="EMBL/GenBank/DDBJ databases">
        <title>Bacillus oryzaecorticis sp. nov., a moderately halophilic bacterium isolated from rice husks.</title>
        <authorList>
            <person name="Zhu H.-S."/>
        </authorList>
    </citation>
    <scope>NUCLEOTIDE SEQUENCE [LARGE SCALE GENOMIC DNA]</scope>
    <source>
        <strain evidence="2 3">ZC255</strain>
    </source>
</reference>
<dbReference type="NCBIfam" id="TIGR02669">
    <property type="entry name" value="SpoIID_LytB"/>
    <property type="match status" value="1"/>
</dbReference>
<evidence type="ECO:0000259" key="1">
    <source>
        <dbReference type="Pfam" id="PF08486"/>
    </source>
</evidence>
<dbReference type="EMBL" id="JBBYAF010000001">
    <property type="protein sequence ID" value="MEL3970742.1"/>
    <property type="molecule type" value="Genomic_DNA"/>
</dbReference>
<evidence type="ECO:0000313" key="2">
    <source>
        <dbReference type="EMBL" id="MEL3970742.1"/>
    </source>
</evidence>
<comment type="caution">
    <text evidence="2">The sequence shown here is derived from an EMBL/GenBank/DDBJ whole genome shotgun (WGS) entry which is preliminary data.</text>
</comment>
<dbReference type="Pfam" id="PF08486">
    <property type="entry name" value="SpoIID"/>
    <property type="match status" value="1"/>
</dbReference>
<evidence type="ECO:0000313" key="3">
    <source>
        <dbReference type="Proteomes" id="UP001389717"/>
    </source>
</evidence>
<feature type="domain" description="Sporulation stage II protein D amidase enhancer LytB N-terminal" evidence="1">
    <location>
        <begin position="423"/>
        <end position="496"/>
    </location>
</feature>
<dbReference type="RefSeq" id="WP_341979264.1">
    <property type="nucleotide sequence ID" value="NZ_JBBYAF010000001.1"/>
</dbReference>
<dbReference type="InterPro" id="IPR013693">
    <property type="entry name" value="SpoIID/LytB_N"/>
</dbReference>
<accession>A0ABU9K428</accession>
<dbReference type="InterPro" id="IPR007253">
    <property type="entry name" value="Cell_wall-bd_2"/>
</dbReference>
<dbReference type="PANTHER" id="PTHR30032">
    <property type="entry name" value="N-ACETYLMURAMOYL-L-ALANINE AMIDASE-RELATED"/>
    <property type="match status" value="1"/>
</dbReference>
<keyword evidence="3" id="KW-1185">Reference proteome</keyword>
<dbReference type="Gene3D" id="3.40.50.12090">
    <property type="match status" value="2"/>
</dbReference>
<name>A0ABU9K428_9BACI</name>
<gene>
    <name evidence="2" type="ORF">AAEO50_00470</name>
</gene>
<dbReference type="InterPro" id="IPR051922">
    <property type="entry name" value="Bact_Sporulation_Assoc"/>
</dbReference>
<protein>
    <submittedName>
        <fullName evidence="2">Cell wall-binding repeat-containing protein</fullName>
    </submittedName>
</protein>
<dbReference type="Pfam" id="PF04122">
    <property type="entry name" value="CW_binding_2"/>
    <property type="match status" value="3"/>
</dbReference>
<sequence>MGFLRKTVVSVVSASVILAYSPITEASASTISVKLKNYIGNRTSLVVNSQGTYKLENNNKRFSGGDRYEVAENVASNGWDTAETVFVVNSVAFADALAASPLAYKYNAPILLTRAGDIPDSTFNKIKTLSPNKIIIVGGTGSVNGAVENKLKSITANVSRIDGKDRFEVSKKIAQNLGASSEAFLTNGLIFSDALAIAPYAAKNEIPILLTRKDSIPAPTYEAIKGKSDVTVIGGTGSVDNNVYNSAKATKRIDGKDRYEVSANIVNELNINSPMAYVSNGLTFADALTGSVLAAKNGSPLLLTRADSLPDVINSLIDNKDYNVFNILGGPASVEEKVVNQLPNEFKLQAGTDYVVKNESGRLAMYQGSTKVADFGQSDFVLKPLIYSEENALIVKGNANRQYLGKMKFTSESDRYVRPINLNIPYEDYLKSVVPRESPYWYHAEALKAQAVAARTYAIHKVGQTVLDDQSFQVYGGYDWKDETSAAVEGTKGLILRSGGEPITAFFSSSNGGEKATNIDEWGGEKKLSYLSNGTDTFDDYKWKLKVPKNLFDDQDIISISKKTTGYPNISIDKALISPSWWFDNVNESHTVYLDDKNDNQDIYTSKSSQLVTNVKKYLGKHGYVNKDIKVKQISKYEIDPQLNAGKRIEKSYLTVQFYMREKGTKDYYYEDGFGDQGIGSPIKLYEQKLDILEHGANVPYYEKVRYLFGTLNLRSTLIENVDNNNDDFFLVYGKGFGHGVGMSQQGANNRANNGQTYQQILNFYYPNTTLGN</sequence>
<dbReference type="PANTHER" id="PTHR30032:SF8">
    <property type="entry name" value="GERMINATION-SPECIFIC N-ACETYLMURAMOYL-L-ALANINE AMIDASE"/>
    <property type="match status" value="1"/>
</dbReference>
<proteinExistence type="predicted"/>